<dbReference type="EMBL" id="JAOYFB010000039">
    <property type="protein sequence ID" value="KAK4030835.1"/>
    <property type="molecule type" value="Genomic_DNA"/>
</dbReference>
<name>A0ABR0B0D4_9CRUS</name>
<organism evidence="1 2">
    <name type="scientific">Daphnia magna</name>
    <dbReference type="NCBI Taxonomy" id="35525"/>
    <lineage>
        <taxon>Eukaryota</taxon>
        <taxon>Metazoa</taxon>
        <taxon>Ecdysozoa</taxon>
        <taxon>Arthropoda</taxon>
        <taxon>Crustacea</taxon>
        <taxon>Branchiopoda</taxon>
        <taxon>Diplostraca</taxon>
        <taxon>Cladocera</taxon>
        <taxon>Anomopoda</taxon>
        <taxon>Daphniidae</taxon>
        <taxon>Daphnia</taxon>
    </lineage>
</organism>
<proteinExistence type="predicted"/>
<reference evidence="1 2" key="1">
    <citation type="journal article" date="2023" name="Nucleic Acids Res.">
        <title>The hologenome of Daphnia magna reveals possible DNA methylation and microbiome-mediated evolution of the host genome.</title>
        <authorList>
            <person name="Chaturvedi A."/>
            <person name="Li X."/>
            <person name="Dhandapani V."/>
            <person name="Marshall H."/>
            <person name="Kissane S."/>
            <person name="Cuenca-Cambronero M."/>
            <person name="Asole G."/>
            <person name="Calvet F."/>
            <person name="Ruiz-Romero M."/>
            <person name="Marangio P."/>
            <person name="Guigo R."/>
            <person name="Rago D."/>
            <person name="Mirbahai L."/>
            <person name="Eastwood N."/>
            <person name="Colbourne J.K."/>
            <person name="Zhou J."/>
            <person name="Mallon E."/>
            <person name="Orsini L."/>
        </authorList>
    </citation>
    <scope>NUCLEOTIDE SEQUENCE [LARGE SCALE GENOMIC DNA]</scope>
    <source>
        <strain evidence="1">LRV0_1</strain>
    </source>
</reference>
<sequence length="120" mass="13412">MLARSLLQRLSLERVSPLQRLSLGCVSPLYRCQCPLLGNKQKLLLSFEFNGADATPCSSRPEGWSSGGGCTHSWERVDMKCANSKLSVGFLGVLRITTSYYRDFICDLPYNKDLVSDNFL</sequence>
<evidence type="ECO:0000313" key="1">
    <source>
        <dbReference type="EMBL" id="KAK4030835.1"/>
    </source>
</evidence>
<dbReference type="Proteomes" id="UP001234178">
    <property type="component" value="Unassembled WGS sequence"/>
</dbReference>
<gene>
    <name evidence="1" type="ORF">OUZ56_024221</name>
</gene>
<accession>A0ABR0B0D4</accession>
<protein>
    <submittedName>
        <fullName evidence="1">Uncharacterized protein</fullName>
    </submittedName>
</protein>
<evidence type="ECO:0000313" key="2">
    <source>
        <dbReference type="Proteomes" id="UP001234178"/>
    </source>
</evidence>
<keyword evidence="2" id="KW-1185">Reference proteome</keyword>
<comment type="caution">
    <text evidence="1">The sequence shown here is derived from an EMBL/GenBank/DDBJ whole genome shotgun (WGS) entry which is preliminary data.</text>
</comment>